<dbReference type="EMBL" id="FN668664">
    <property type="protein sequence ID" value="CBK23814.2"/>
    <property type="molecule type" value="Genomic_DNA"/>
</dbReference>
<dbReference type="NCBIfam" id="NF004739">
    <property type="entry name" value="PRK06075.1"/>
    <property type="match status" value="1"/>
</dbReference>
<dbReference type="GO" id="GO:0005739">
    <property type="term" value="C:mitochondrion"/>
    <property type="evidence" value="ECO:0007669"/>
    <property type="project" value="GOC"/>
</dbReference>
<comment type="similarity">
    <text evidence="1 6">Belongs to the complex I 49 kDa subunit family.</text>
</comment>
<keyword evidence="2 6" id="KW-0813">Transport</keyword>
<keyword evidence="4 6" id="KW-0520">NAD</keyword>
<name>D8M6X5_BLAHO</name>
<evidence type="ECO:0000256" key="2">
    <source>
        <dbReference type="ARBA" id="ARBA00022448"/>
    </source>
</evidence>
<keyword evidence="3 6" id="KW-1278">Translocase</keyword>
<dbReference type="InterPro" id="IPR022885">
    <property type="entry name" value="NDH1_su_D/H"/>
</dbReference>
<dbReference type="GO" id="GO:0006120">
    <property type="term" value="P:mitochondrial electron transport, NADH to ubiquinone"/>
    <property type="evidence" value="ECO:0007669"/>
    <property type="project" value="TreeGrafter"/>
</dbReference>
<dbReference type="Pfam" id="PF00346">
    <property type="entry name" value="Complex1_49kDa"/>
    <property type="match status" value="1"/>
</dbReference>
<gene>
    <name evidence="8" type="ORF">GSBLH_T00003623001</name>
</gene>
<organism evidence="8">
    <name type="scientific">Blastocystis hominis</name>
    <dbReference type="NCBI Taxonomy" id="12968"/>
    <lineage>
        <taxon>Eukaryota</taxon>
        <taxon>Sar</taxon>
        <taxon>Stramenopiles</taxon>
        <taxon>Bigyra</taxon>
        <taxon>Opalozoa</taxon>
        <taxon>Opalinata</taxon>
        <taxon>Blastocystidae</taxon>
        <taxon>Blastocystis</taxon>
    </lineage>
</organism>
<evidence type="ECO:0000259" key="7">
    <source>
        <dbReference type="Pfam" id="PF00346"/>
    </source>
</evidence>
<dbReference type="Proteomes" id="UP000008312">
    <property type="component" value="Unassembled WGS sequence"/>
</dbReference>
<evidence type="ECO:0000256" key="4">
    <source>
        <dbReference type="ARBA" id="ARBA00023027"/>
    </source>
</evidence>
<dbReference type="InterPro" id="IPR001135">
    <property type="entry name" value="NADH_Q_OxRdtase_suD"/>
</dbReference>
<evidence type="ECO:0000256" key="1">
    <source>
        <dbReference type="ARBA" id="ARBA00005769"/>
    </source>
</evidence>
<dbReference type="NCBIfam" id="TIGR01962">
    <property type="entry name" value="NuoD"/>
    <property type="match status" value="1"/>
</dbReference>
<dbReference type="FunFam" id="1.10.645.10:FF:000005">
    <property type="entry name" value="NADH-quinone oxidoreductase subunit D"/>
    <property type="match status" value="1"/>
</dbReference>
<dbReference type="GeneID" id="24920710"/>
<evidence type="ECO:0000313" key="9">
    <source>
        <dbReference type="Proteomes" id="UP000008312"/>
    </source>
</evidence>
<dbReference type="AntiFam" id="ANF00275">
    <property type="entry name" value="Spurious translation from rRNA (DUF6467)"/>
</dbReference>
<dbReference type="GO" id="GO:0016651">
    <property type="term" value="F:oxidoreductase activity, acting on NAD(P)H"/>
    <property type="evidence" value="ECO:0007669"/>
    <property type="project" value="InterPro"/>
</dbReference>
<dbReference type="InterPro" id="IPR014029">
    <property type="entry name" value="NADH_UbQ_OxRdtase_49kDa_CS"/>
</dbReference>
<dbReference type="SUPFAM" id="SSF56762">
    <property type="entry name" value="HydB/Nqo4-like"/>
    <property type="match status" value="1"/>
</dbReference>
<dbReference type="HAMAP" id="MF_01358">
    <property type="entry name" value="NDH1_NuoD"/>
    <property type="match status" value="1"/>
</dbReference>
<evidence type="ECO:0000256" key="3">
    <source>
        <dbReference type="ARBA" id="ARBA00022967"/>
    </source>
</evidence>
<sequence length="410" mass="47076">MAKICLTVRLTNQTETKVDHNDPVILCGKVIDQWIKATHGVLRLILELRGEIVQKADPHIGFLHRGTEKLIENKTYLQALPYFDRLDYIAMLENEHCYVLAVEKLLQCKVPLRAQYIRVIFAEITRIINHLIGLGSHALDIGSTTVIIWLFEEREKLLEFYERATGARMHANYFRPGGVRQDIPLGLLNDLYIFCNEFNDRLDDMEELLTNNRIWRERLVDIGVITKQAALDLNLTGVLLRSTGVKWDLRKTFPYDAYDKVQFDIPVGTNGDCFDRFIIRIEEMRQSVRIINQCINQISEGPIKSDNYKISIPSKVQIKQSMEALIDHFKIFSEGFKVEPNEVYCSIEAPKGEFGVYLVSDGSNKPYRCHLKSSGFIHLQSLDYLTRGHLIADVTTVIGSLDIVFGDIDR</sequence>
<feature type="domain" description="NADH-quinone oxidoreductase subunit D" evidence="7">
    <location>
        <begin position="140"/>
        <end position="410"/>
    </location>
</feature>
<dbReference type="Gene3D" id="1.10.645.10">
    <property type="entry name" value="Cytochrome-c3 Hydrogenase, chain B"/>
    <property type="match status" value="1"/>
</dbReference>
<dbReference type="OrthoDB" id="35209at2759"/>
<proteinExistence type="inferred from homology"/>
<dbReference type="GO" id="GO:0048038">
    <property type="term" value="F:quinone binding"/>
    <property type="evidence" value="ECO:0007669"/>
    <property type="project" value="InterPro"/>
</dbReference>
<reference evidence="8" key="1">
    <citation type="submission" date="2010-02" db="EMBL/GenBank/DDBJ databases">
        <title>Sequencing and annotation of the Blastocystis hominis genome.</title>
        <authorList>
            <person name="Wincker P."/>
        </authorList>
    </citation>
    <scope>NUCLEOTIDE SEQUENCE</scope>
    <source>
        <strain evidence="8">Singapore isolate B</strain>
    </source>
</reference>
<keyword evidence="9" id="KW-1185">Reference proteome</keyword>
<dbReference type="RefSeq" id="XP_012897862.1">
    <property type="nucleotide sequence ID" value="XM_013042408.1"/>
</dbReference>
<dbReference type="PANTHER" id="PTHR11993">
    <property type="entry name" value="NADH-UBIQUINONE OXIDOREDUCTASE 49 KDA SUBUNIT"/>
    <property type="match status" value="1"/>
</dbReference>
<dbReference type="InParanoid" id="D8M6X5"/>
<dbReference type="GO" id="GO:0051287">
    <property type="term" value="F:NAD binding"/>
    <property type="evidence" value="ECO:0007669"/>
    <property type="project" value="InterPro"/>
</dbReference>
<dbReference type="PANTHER" id="PTHR11993:SF10">
    <property type="entry name" value="NADH DEHYDROGENASE [UBIQUINONE] IRON-SULFUR PROTEIN 2, MITOCHONDRIAL"/>
    <property type="match status" value="1"/>
</dbReference>
<evidence type="ECO:0000313" key="8">
    <source>
        <dbReference type="EMBL" id="CBK23814.2"/>
    </source>
</evidence>
<evidence type="ECO:0000256" key="6">
    <source>
        <dbReference type="RuleBase" id="RU003685"/>
    </source>
</evidence>
<comment type="function">
    <text evidence="5">Core subunit of the mitochondrial membrane respiratory chain NADH dehydrogenase (Complex I) that is believed to belong to the minimal assembly required for catalysis. Complex I functions in the transfer of electrons from NADH to the respiratory chain. The immediate electron acceptor for the enzyme is believed to be ubiquinone. Component of the iron-sulfur (IP) fragment of the enzyme. Component of the iron-sulfur (IP) fragment of the enzyme.</text>
</comment>
<dbReference type="PROSITE" id="PS00535">
    <property type="entry name" value="COMPLEX1_49K"/>
    <property type="match status" value="1"/>
</dbReference>
<accession>D8M6X5</accession>
<dbReference type="InterPro" id="IPR029014">
    <property type="entry name" value="NiFe-Hase_large"/>
</dbReference>
<dbReference type="OMA" id="TRMDYLT"/>
<evidence type="ECO:0000256" key="5">
    <source>
        <dbReference type="ARBA" id="ARBA00057195"/>
    </source>
</evidence>
<dbReference type="AlphaFoldDB" id="D8M6X5"/>
<protein>
    <recommendedName>
        <fullName evidence="7">NADH-quinone oxidoreductase subunit D domain-containing protein</fullName>
    </recommendedName>
</protein>